<feature type="region of interest" description="Disordered" evidence="1">
    <location>
        <begin position="1"/>
        <end position="74"/>
    </location>
</feature>
<dbReference type="EMBL" id="BMVB01000007">
    <property type="protein sequence ID" value="GHC50071.1"/>
    <property type="molecule type" value="Genomic_DNA"/>
</dbReference>
<dbReference type="Proteomes" id="UP000646244">
    <property type="component" value="Unassembled WGS sequence"/>
</dbReference>
<dbReference type="AlphaFoldDB" id="A0A918TIW3"/>
<evidence type="ECO:0000313" key="3">
    <source>
        <dbReference type="EMBL" id="GHC50071.1"/>
    </source>
</evidence>
<protein>
    <recommendedName>
        <fullName evidence="5">DUF4190 domain-containing protein</fullName>
    </recommendedName>
</protein>
<evidence type="ECO:0000256" key="2">
    <source>
        <dbReference type="SAM" id="Phobius"/>
    </source>
</evidence>
<gene>
    <name evidence="3" type="ORF">GCM10010507_27440</name>
</gene>
<keyword evidence="2" id="KW-1133">Transmembrane helix</keyword>
<sequence length="274" mass="27068">MSDKDDTQPEPQHNDPWAPPVPERRVPLDKPGAAPAPAVPQQVQPVPLAPPFPGPAAAVPAQPVPGAPQPGAVPPVPLAPTGPGTPSAYAGGTYGYGQPGPYPQQGPAPYATGPGVGAVPYGQDPYAQGPYGQTGYGTGAYGYPAAAYGQGWPAPVPAPNNSLGVTALVLGIVGTVLAPTVVFGVILGVLAIVFGAMGRTKAGTGEATNGGQALAGLILGGVALLATALMLVFIITVDDDASDVDDDPDEAVYGAYMSAPPGPGPLLPAAAARR</sequence>
<feature type="compositionally biased region" description="Low complexity" evidence="1">
    <location>
        <begin position="31"/>
        <end position="46"/>
    </location>
</feature>
<reference evidence="3" key="2">
    <citation type="submission" date="2020-09" db="EMBL/GenBank/DDBJ databases">
        <authorList>
            <person name="Sun Q."/>
            <person name="Ohkuma M."/>
        </authorList>
    </citation>
    <scope>NUCLEOTIDE SEQUENCE</scope>
    <source>
        <strain evidence="3">JCM 4633</strain>
    </source>
</reference>
<accession>A0A918TIW3</accession>
<keyword evidence="2" id="KW-0812">Transmembrane</keyword>
<feature type="compositionally biased region" description="Pro residues" evidence="1">
    <location>
        <begin position="62"/>
        <end position="74"/>
    </location>
</feature>
<evidence type="ECO:0000313" key="4">
    <source>
        <dbReference type="Proteomes" id="UP000646244"/>
    </source>
</evidence>
<reference evidence="3" key="1">
    <citation type="journal article" date="2014" name="Int. J. Syst. Evol. Microbiol.">
        <title>Complete genome sequence of Corynebacterium casei LMG S-19264T (=DSM 44701T), isolated from a smear-ripened cheese.</title>
        <authorList>
            <consortium name="US DOE Joint Genome Institute (JGI-PGF)"/>
            <person name="Walter F."/>
            <person name="Albersmeier A."/>
            <person name="Kalinowski J."/>
            <person name="Ruckert C."/>
        </authorList>
    </citation>
    <scope>NUCLEOTIDE SEQUENCE</scope>
    <source>
        <strain evidence="3">JCM 4633</strain>
    </source>
</reference>
<dbReference type="RefSeq" id="WP_190110023.1">
    <property type="nucleotide sequence ID" value="NZ_BMVB01000007.1"/>
</dbReference>
<feature type="transmembrane region" description="Helical" evidence="2">
    <location>
        <begin position="167"/>
        <end position="194"/>
    </location>
</feature>
<keyword evidence="2" id="KW-0472">Membrane</keyword>
<comment type="caution">
    <text evidence="3">The sequence shown here is derived from an EMBL/GenBank/DDBJ whole genome shotgun (WGS) entry which is preliminary data.</text>
</comment>
<name>A0A918TIW3_STRCJ</name>
<feature type="transmembrane region" description="Helical" evidence="2">
    <location>
        <begin position="214"/>
        <end position="237"/>
    </location>
</feature>
<organism evidence="3 4">
    <name type="scientific">Streptomyces cinnamoneus</name>
    <name type="common">Streptoverticillium cinnamoneum</name>
    <dbReference type="NCBI Taxonomy" id="53446"/>
    <lineage>
        <taxon>Bacteria</taxon>
        <taxon>Bacillati</taxon>
        <taxon>Actinomycetota</taxon>
        <taxon>Actinomycetes</taxon>
        <taxon>Kitasatosporales</taxon>
        <taxon>Streptomycetaceae</taxon>
        <taxon>Streptomyces</taxon>
        <taxon>Streptomyces cinnamoneus group</taxon>
    </lineage>
</organism>
<evidence type="ECO:0000256" key="1">
    <source>
        <dbReference type="SAM" id="MobiDB-lite"/>
    </source>
</evidence>
<proteinExistence type="predicted"/>
<evidence type="ECO:0008006" key="5">
    <source>
        <dbReference type="Google" id="ProtNLM"/>
    </source>
</evidence>